<dbReference type="InterPro" id="IPR039426">
    <property type="entry name" value="TonB-dep_rcpt-like"/>
</dbReference>
<keyword evidence="3 11" id="KW-0813">Transport</keyword>
<keyword evidence="10 11" id="KW-0998">Cell outer membrane</keyword>
<organism evidence="15 16">
    <name type="scientific">Candidatus Litorirhabdus singularis</name>
    <dbReference type="NCBI Taxonomy" id="2518993"/>
    <lineage>
        <taxon>Bacteria</taxon>
        <taxon>Pseudomonadati</taxon>
        <taxon>Pseudomonadota</taxon>
        <taxon>Gammaproteobacteria</taxon>
        <taxon>Cellvibrionales</taxon>
        <taxon>Halieaceae</taxon>
        <taxon>Candidatus Litorirhabdus</taxon>
    </lineage>
</organism>
<evidence type="ECO:0000256" key="9">
    <source>
        <dbReference type="ARBA" id="ARBA00023170"/>
    </source>
</evidence>
<evidence type="ECO:0000256" key="4">
    <source>
        <dbReference type="ARBA" id="ARBA00022452"/>
    </source>
</evidence>
<gene>
    <name evidence="15" type="ORF">EYC98_13270</name>
</gene>
<evidence type="ECO:0000313" key="15">
    <source>
        <dbReference type="EMBL" id="MCX2981827.1"/>
    </source>
</evidence>
<evidence type="ECO:0000256" key="11">
    <source>
        <dbReference type="PROSITE-ProRule" id="PRU01360"/>
    </source>
</evidence>
<evidence type="ECO:0000256" key="12">
    <source>
        <dbReference type="RuleBase" id="RU003357"/>
    </source>
</evidence>
<dbReference type="InterPro" id="IPR036942">
    <property type="entry name" value="Beta-barrel_TonB_sf"/>
</dbReference>
<dbReference type="SUPFAM" id="SSF56935">
    <property type="entry name" value="Porins"/>
    <property type="match status" value="1"/>
</dbReference>
<comment type="subcellular location">
    <subcellularLocation>
        <location evidence="1 11">Cell outer membrane</location>
        <topology evidence="1 11">Multi-pass membrane protein</topology>
    </subcellularLocation>
</comment>
<proteinExistence type="inferred from homology"/>
<dbReference type="InterPro" id="IPR012910">
    <property type="entry name" value="Plug_dom"/>
</dbReference>
<evidence type="ECO:0000256" key="5">
    <source>
        <dbReference type="ARBA" id="ARBA00022692"/>
    </source>
</evidence>
<dbReference type="PANTHER" id="PTHR30069">
    <property type="entry name" value="TONB-DEPENDENT OUTER MEMBRANE RECEPTOR"/>
    <property type="match status" value="1"/>
</dbReference>
<keyword evidence="8 11" id="KW-0472">Membrane</keyword>
<keyword evidence="16" id="KW-1185">Reference proteome</keyword>
<evidence type="ECO:0000256" key="6">
    <source>
        <dbReference type="ARBA" id="ARBA00022729"/>
    </source>
</evidence>
<reference evidence="15" key="1">
    <citation type="submission" date="2019-02" db="EMBL/GenBank/DDBJ databases">
        <authorList>
            <person name="Li S.-H."/>
        </authorList>
    </citation>
    <scope>NUCLEOTIDE SEQUENCE</scope>
    <source>
        <strain evidence="15">IMCC14734</strain>
    </source>
</reference>
<dbReference type="PROSITE" id="PS52016">
    <property type="entry name" value="TONB_DEPENDENT_REC_3"/>
    <property type="match status" value="1"/>
</dbReference>
<accession>A0ABT3TKC0</accession>
<feature type="domain" description="TonB-dependent receptor-like beta-barrel" evidence="13">
    <location>
        <begin position="182"/>
        <end position="620"/>
    </location>
</feature>
<keyword evidence="9 15" id="KW-0675">Receptor</keyword>
<keyword evidence="6" id="KW-0732">Signal</keyword>
<evidence type="ECO:0000259" key="13">
    <source>
        <dbReference type="Pfam" id="PF00593"/>
    </source>
</evidence>
<dbReference type="Proteomes" id="UP001143362">
    <property type="component" value="Unassembled WGS sequence"/>
</dbReference>
<evidence type="ECO:0000256" key="1">
    <source>
        <dbReference type="ARBA" id="ARBA00004571"/>
    </source>
</evidence>
<dbReference type="InterPro" id="IPR037066">
    <property type="entry name" value="Plug_dom_sf"/>
</dbReference>
<evidence type="ECO:0000313" key="16">
    <source>
        <dbReference type="Proteomes" id="UP001143362"/>
    </source>
</evidence>
<name>A0ABT3TKC0_9GAMM</name>
<dbReference type="Gene3D" id="2.170.130.10">
    <property type="entry name" value="TonB-dependent receptor, plug domain"/>
    <property type="match status" value="1"/>
</dbReference>
<comment type="similarity">
    <text evidence="2">Belongs to the TonB-dependent receptor family. Hemoglobin/haptoglobin binding protein subfamily.</text>
</comment>
<evidence type="ECO:0000256" key="10">
    <source>
        <dbReference type="ARBA" id="ARBA00023237"/>
    </source>
</evidence>
<evidence type="ECO:0000256" key="7">
    <source>
        <dbReference type="ARBA" id="ARBA00023077"/>
    </source>
</evidence>
<sequence>MEDVIVTARQQPQQAARLPLDWAVIEDSDLAMVAHTHINESFQRIAGGWITRGNGQESLTALRSPVFTGPGSCGAFYVAEDGISLRAPGFCNVNQLFDANTEQAQRVEVIKGPASALYGSGAMHGVINVLSLAAPDELMHQVGLEGGPHGYLRGKYQIGNRVGAHAFAAAINATDDDGYKDDSGFTQLKGTLRHDYSGSTFSTSTIFAGADLDQQTSGFVQGEDAYKDSDRKKENPNPEAYREAWSMRLHSTIEIPLDEASSLSFTPYWRKNEMEFLQHFLPWQSVEENGHESFGLNSKFYQQTESLQLAAGIDLEYTEGWLLETQEEPFSPNQPAGTHYDYDVDASLASVWSQADWDFSDRLNLSAGARFEYTNYDYQNRTDDGPACGPDSTPSCRFYRPASGEDDFKNWSLNAGALFDINDSHAVFARVSRGFRAPQATELYRLQAGQANADLDSEQLDALDIGFRGIVGQFHYEVGGYYMNKGDVIFQDSNRQNISGAKTIHYGVDIALRWQLNDAFDVALDTNLARHEYDSDISLLGSSGNIKGNDIDTAPRYFGSLRLGWQIHENHRTELEWVNMASYYLEPDNAHEYDGHNLLNLRLTSQLTSRIQLGVRVTNLTDVDYAERADFGFGQYRYFVGEPRSLYLQLQMNLAP</sequence>
<evidence type="ECO:0000256" key="8">
    <source>
        <dbReference type="ARBA" id="ARBA00023136"/>
    </source>
</evidence>
<protein>
    <submittedName>
        <fullName evidence="15">TonB-dependent receptor</fullName>
    </submittedName>
</protein>
<keyword evidence="4 11" id="KW-1134">Transmembrane beta strand</keyword>
<keyword evidence="7 12" id="KW-0798">TonB box</keyword>
<evidence type="ECO:0000256" key="2">
    <source>
        <dbReference type="ARBA" id="ARBA00008143"/>
    </source>
</evidence>
<dbReference type="Pfam" id="PF07715">
    <property type="entry name" value="Plug"/>
    <property type="match status" value="1"/>
</dbReference>
<dbReference type="Gene3D" id="2.40.170.20">
    <property type="entry name" value="TonB-dependent receptor, beta-barrel domain"/>
    <property type="match status" value="1"/>
</dbReference>
<comment type="caution">
    <text evidence="15">The sequence shown here is derived from an EMBL/GenBank/DDBJ whole genome shotgun (WGS) entry which is preliminary data.</text>
</comment>
<dbReference type="InterPro" id="IPR000531">
    <property type="entry name" value="Beta-barrel_TonB"/>
</dbReference>
<evidence type="ECO:0000256" key="3">
    <source>
        <dbReference type="ARBA" id="ARBA00022448"/>
    </source>
</evidence>
<dbReference type="Pfam" id="PF00593">
    <property type="entry name" value="TonB_dep_Rec_b-barrel"/>
    <property type="match status" value="1"/>
</dbReference>
<keyword evidence="5 11" id="KW-0812">Transmembrane</keyword>
<feature type="domain" description="TonB-dependent receptor plug" evidence="14">
    <location>
        <begin position="23"/>
        <end position="126"/>
    </location>
</feature>
<dbReference type="PANTHER" id="PTHR30069:SF29">
    <property type="entry name" value="HEMOGLOBIN AND HEMOGLOBIN-HAPTOGLOBIN-BINDING PROTEIN 1-RELATED"/>
    <property type="match status" value="1"/>
</dbReference>
<evidence type="ECO:0000259" key="14">
    <source>
        <dbReference type="Pfam" id="PF07715"/>
    </source>
</evidence>
<dbReference type="EMBL" id="SHNN01000002">
    <property type="protein sequence ID" value="MCX2981827.1"/>
    <property type="molecule type" value="Genomic_DNA"/>
</dbReference>